<evidence type="ECO:0000313" key="4">
    <source>
        <dbReference type="Proteomes" id="UP000177061"/>
    </source>
</evidence>
<keyword evidence="2" id="KW-1133">Transmembrane helix</keyword>
<dbReference type="STRING" id="1801997.A3J64_01900"/>
<dbReference type="Pfam" id="PF05137">
    <property type="entry name" value="PilN"/>
    <property type="match status" value="1"/>
</dbReference>
<proteinExistence type="predicted"/>
<protein>
    <recommendedName>
        <fullName evidence="5">Fimbrial assembly protein</fullName>
    </recommendedName>
</protein>
<dbReference type="Proteomes" id="UP000177061">
    <property type="component" value="Unassembled WGS sequence"/>
</dbReference>
<dbReference type="EMBL" id="MHNB01000017">
    <property type="protein sequence ID" value="OGZ37021.1"/>
    <property type="molecule type" value="Genomic_DNA"/>
</dbReference>
<feature type="transmembrane region" description="Helical" evidence="2">
    <location>
        <begin position="31"/>
        <end position="49"/>
    </location>
</feature>
<keyword evidence="1" id="KW-0175">Coiled coil</keyword>
<keyword evidence="2" id="KW-0472">Membrane</keyword>
<dbReference type="InterPro" id="IPR052534">
    <property type="entry name" value="Extracell_DNA_Util/SecSys_Comp"/>
</dbReference>
<sequence>MIQLNLLPPKEKKEFESTETRRWFFLFGNRLFFFLIIFILLCLSAYFYLSIILKSQEKLIEIEENHFKTSQLSQLEREIEQTNQKLQEIYNLQKDLKPMTPVLEKLTDLRPEGVYLIGLSYQKDDGQISLNGRADSREQFLVFQKNLGEEPRFIDLNSPISNLLKQRDINFNLTFKVKDNDNTMLKLPQSADELNEIQ</sequence>
<dbReference type="AlphaFoldDB" id="A0A1G2FHN7"/>
<organism evidence="3 4">
    <name type="scientific">Candidatus Portnoybacteria bacterium RIFCSPHIGHO2_12_FULL_38_9</name>
    <dbReference type="NCBI Taxonomy" id="1801997"/>
    <lineage>
        <taxon>Bacteria</taxon>
        <taxon>Candidatus Portnoyibacteriota</taxon>
    </lineage>
</organism>
<gene>
    <name evidence="3" type="ORF">A3J64_01900</name>
</gene>
<comment type="caution">
    <text evidence="3">The sequence shown here is derived from an EMBL/GenBank/DDBJ whole genome shotgun (WGS) entry which is preliminary data.</text>
</comment>
<reference evidence="3 4" key="1">
    <citation type="journal article" date="2016" name="Nat. Commun.">
        <title>Thousands of microbial genomes shed light on interconnected biogeochemical processes in an aquifer system.</title>
        <authorList>
            <person name="Anantharaman K."/>
            <person name="Brown C.T."/>
            <person name="Hug L.A."/>
            <person name="Sharon I."/>
            <person name="Castelle C.J."/>
            <person name="Probst A.J."/>
            <person name="Thomas B.C."/>
            <person name="Singh A."/>
            <person name="Wilkins M.J."/>
            <person name="Karaoz U."/>
            <person name="Brodie E.L."/>
            <person name="Williams K.H."/>
            <person name="Hubbard S.S."/>
            <person name="Banfield J.F."/>
        </authorList>
    </citation>
    <scope>NUCLEOTIDE SEQUENCE [LARGE SCALE GENOMIC DNA]</scope>
</reference>
<dbReference type="InterPro" id="IPR007813">
    <property type="entry name" value="PilN"/>
</dbReference>
<feature type="coiled-coil region" evidence="1">
    <location>
        <begin position="65"/>
        <end position="92"/>
    </location>
</feature>
<evidence type="ECO:0008006" key="5">
    <source>
        <dbReference type="Google" id="ProtNLM"/>
    </source>
</evidence>
<name>A0A1G2FHN7_9BACT</name>
<dbReference type="PANTHER" id="PTHR40278:SF1">
    <property type="entry name" value="DNA UTILIZATION PROTEIN HOFN"/>
    <property type="match status" value="1"/>
</dbReference>
<keyword evidence="2" id="KW-0812">Transmembrane</keyword>
<evidence type="ECO:0000313" key="3">
    <source>
        <dbReference type="EMBL" id="OGZ37021.1"/>
    </source>
</evidence>
<evidence type="ECO:0000256" key="1">
    <source>
        <dbReference type="SAM" id="Coils"/>
    </source>
</evidence>
<accession>A0A1G2FHN7</accession>
<evidence type="ECO:0000256" key="2">
    <source>
        <dbReference type="SAM" id="Phobius"/>
    </source>
</evidence>
<dbReference type="PANTHER" id="PTHR40278">
    <property type="entry name" value="DNA UTILIZATION PROTEIN HOFN"/>
    <property type="match status" value="1"/>
</dbReference>